<organism evidence="3 4">
    <name type="scientific">Labeo rohita</name>
    <name type="common">Indian major carp</name>
    <name type="synonym">Cyprinus rohita</name>
    <dbReference type="NCBI Taxonomy" id="84645"/>
    <lineage>
        <taxon>Eukaryota</taxon>
        <taxon>Metazoa</taxon>
        <taxon>Chordata</taxon>
        <taxon>Craniata</taxon>
        <taxon>Vertebrata</taxon>
        <taxon>Euteleostomi</taxon>
        <taxon>Actinopterygii</taxon>
        <taxon>Neopterygii</taxon>
        <taxon>Teleostei</taxon>
        <taxon>Ostariophysi</taxon>
        <taxon>Cypriniformes</taxon>
        <taxon>Cyprinidae</taxon>
        <taxon>Labeoninae</taxon>
        <taxon>Labeonini</taxon>
        <taxon>Labeo</taxon>
    </lineage>
</organism>
<dbReference type="GO" id="GO:0005930">
    <property type="term" value="C:axoneme"/>
    <property type="evidence" value="ECO:0007669"/>
    <property type="project" value="TreeGrafter"/>
</dbReference>
<dbReference type="GO" id="GO:0060091">
    <property type="term" value="C:kinocilium"/>
    <property type="evidence" value="ECO:0007669"/>
    <property type="project" value="TreeGrafter"/>
</dbReference>
<dbReference type="PANTHER" id="PTHR23004:SF5">
    <property type="entry name" value="DOUBLECORTIN DOMAIN-CONTAINING PROTEIN 2"/>
    <property type="match status" value="1"/>
</dbReference>
<dbReference type="GO" id="GO:0001764">
    <property type="term" value="P:neuron migration"/>
    <property type="evidence" value="ECO:0007669"/>
    <property type="project" value="TreeGrafter"/>
</dbReference>
<dbReference type="EMBL" id="QBIY01012829">
    <property type="protein sequence ID" value="RXN15761.1"/>
    <property type="molecule type" value="Genomic_DNA"/>
</dbReference>
<dbReference type="GO" id="GO:1902017">
    <property type="term" value="P:regulation of cilium assembly"/>
    <property type="evidence" value="ECO:0007669"/>
    <property type="project" value="TreeGrafter"/>
</dbReference>
<dbReference type="GO" id="GO:0005874">
    <property type="term" value="C:microtubule"/>
    <property type="evidence" value="ECO:0007669"/>
    <property type="project" value="TreeGrafter"/>
</dbReference>
<dbReference type="SUPFAM" id="SSF89837">
    <property type="entry name" value="Doublecortin (DC)"/>
    <property type="match status" value="1"/>
</dbReference>
<gene>
    <name evidence="3" type="ORF">ROHU_027923</name>
</gene>
<proteinExistence type="predicted"/>
<protein>
    <submittedName>
        <fullName evidence="3">Doublecortin domain-containing 2-like protein</fullName>
    </submittedName>
</protein>
<dbReference type="GO" id="GO:0060271">
    <property type="term" value="P:cilium assembly"/>
    <property type="evidence" value="ECO:0007669"/>
    <property type="project" value="TreeGrafter"/>
</dbReference>
<evidence type="ECO:0000256" key="1">
    <source>
        <dbReference type="SAM" id="MobiDB-lite"/>
    </source>
</evidence>
<feature type="domain" description="Doublecortin" evidence="2">
    <location>
        <begin position="1"/>
        <end position="73"/>
    </location>
</feature>
<dbReference type="PANTHER" id="PTHR23004">
    <property type="entry name" value="DOUBLECORTIN DOMAIN CONTAINING 2"/>
    <property type="match status" value="1"/>
</dbReference>
<reference evidence="3 4" key="1">
    <citation type="submission" date="2018-03" db="EMBL/GenBank/DDBJ databases">
        <title>Draft genome sequence of Rohu Carp (Labeo rohita).</title>
        <authorList>
            <person name="Das P."/>
            <person name="Kushwaha B."/>
            <person name="Joshi C.G."/>
            <person name="Kumar D."/>
            <person name="Nagpure N.S."/>
            <person name="Sahoo L."/>
            <person name="Das S.P."/>
            <person name="Bit A."/>
            <person name="Patnaik S."/>
            <person name="Meher P.K."/>
            <person name="Jayasankar P."/>
            <person name="Koringa P.G."/>
            <person name="Patel N.V."/>
            <person name="Hinsu A.T."/>
            <person name="Kumar R."/>
            <person name="Pandey M."/>
            <person name="Agarwal S."/>
            <person name="Srivastava S."/>
            <person name="Singh M."/>
            <person name="Iquebal M.A."/>
            <person name="Jaiswal S."/>
            <person name="Angadi U.B."/>
            <person name="Kumar N."/>
            <person name="Raza M."/>
            <person name="Shah T.M."/>
            <person name="Rai A."/>
            <person name="Jena J.K."/>
        </authorList>
    </citation>
    <scope>NUCLEOTIDE SEQUENCE [LARGE SCALE GENOMIC DNA]</scope>
    <source>
        <strain evidence="3">DASCIFA01</strain>
        <tissue evidence="3">Testis</tissue>
    </source>
</reference>
<feature type="compositionally biased region" description="Basic and acidic residues" evidence="1">
    <location>
        <begin position="184"/>
        <end position="198"/>
    </location>
</feature>
<comment type="caution">
    <text evidence="3">The sequence shown here is derived from an EMBL/GenBank/DDBJ whole genome shotgun (WGS) entry which is preliminary data.</text>
</comment>
<evidence type="ECO:0000259" key="2">
    <source>
        <dbReference type="PROSITE" id="PS50309"/>
    </source>
</evidence>
<feature type="region of interest" description="Disordered" evidence="1">
    <location>
        <begin position="173"/>
        <end position="198"/>
    </location>
</feature>
<name>A0A498M5C1_LABRO</name>
<accession>A0A498M5C1</accession>
<dbReference type="GO" id="GO:0035556">
    <property type="term" value="P:intracellular signal transduction"/>
    <property type="evidence" value="ECO:0007669"/>
    <property type="project" value="InterPro"/>
</dbReference>
<dbReference type="STRING" id="84645.A0A498M5C1"/>
<dbReference type="SMART" id="SM00537">
    <property type="entry name" value="DCX"/>
    <property type="match status" value="1"/>
</dbReference>
<keyword evidence="4" id="KW-1185">Reference proteome</keyword>
<dbReference type="GO" id="GO:0005815">
    <property type="term" value="C:microtubule organizing center"/>
    <property type="evidence" value="ECO:0007669"/>
    <property type="project" value="TreeGrafter"/>
</dbReference>
<dbReference type="Proteomes" id="UP000290572">
    <property type="component" value="Unassembled WGS sequence"/>
</dbReference>
<dbReference type="Pfam" id="PF03607">
    <property type="entry name" value="DCX"/>
    <property type="match status" value="1"/>
</dbReference>
<evidence type="ECO:0000313" key="4">
    <source>
        <dbReference type="Proteomes" id="UP000290572"/>
    </source>
</evidence>
<dbReference type="Gene3D" id="3.10.20.230">
    <property type="entry name" value="Doublecortin domain"/>
    <property type="match status" value="1"/>
</dbReference>
<dbReference type="PROSITE" id="PS50309">
    <property type="entry name" value="DC"/>
    <property type="match status" value="1"/>
</dbReference>
<dbReference type="InterPro" id="IPR003533">
    <property type="entry name" value="Doublecortin_dom"/>
</dbReference>
<evidence type="ECO:0000313" key="3">
    <source>
        <dbReference type="EMBL" id="RXN15761.1"/>
    </source>
</evidence>
<sequence>MNPAVRLLIPSRVIDQFERILEMITEKMGLRIVGGVRSLYTFEGTLVMDGKELENGQFYVAVGRDKFKKLPYGDLLFNKPIGMKRVNGSKAASLPPIYKYRRQNGEEKSSPPAQSSKEQLSSIVREISQAKLMNIRKKRSELMASQETQDNERLLEETEDVWMCLREGRRNQGEIAAAPSHSSNGREDQRSVETYESR</sequence>
<dbReference type="GO" id="GO:0048813">
    <property type="term" value="P:dendrite morphogenesis"/>
    <property type="evidence" value="ECO:0007669"/>
    <property type="project" value="TreeGrafter"/>
</dbReference>
<dbReference type="AlphaFoldDB" id="A0A498M5C1"/>
<dbReference type="InterPro" id="IPR036572">
    <property type="entry name" value="Doublecortin_dom_sf"/>
</dbReference>